<keyword evidence="2" id="KW-1185">Reference proteome</keyword>
<name>A0ABZ2V6I7_9RHOB</name>
<dbReference type="Proteomes" id="UP001440612">
    <property type="component" value="Chromosome"/>
</dbReference>
<gene>
    <name evidence="1" type="ORF">AABB29_02740</name>
</gene>
<reference evidence="2" key="1">
    <citation type="submission" date="2024-04" db="EMBL/GenBank/DDBJ databases">
        <title>Phylogenomic analyses of a clade within the roseobacter group suggest taxonomic reassignments of species of the genera Aestuariivita, Citreicella, Loktanella, Nautella, Pelagibaca, Ruegeria, Thalassobius, Thiobacimonas and Tropicibacter, and the proposal o.</title>
        <authorList>
            <person name="Jeon C.O."/>
        </authorList>
    </citation>
    <scope>NUCLEOTIDE SEQUENCE [LARGE SCALE GENOMIC DNA]</scope>
    <source>
        <strain evidence="2">BS5-3</strain>
    </source>
</reference>
<organism evidence="1 2">
    <name type="scientific">Yoonia phaeophyticola</name>
    <dbReference type="NCBI Taxonomy" id="3137369"/>
    <lineage>
        <taxon>Bacteria</taxon>
        <taxon>Pseudomonadati</taxon>
        <taxon>Pseudomonadota</taxon>
        <taxon>Alphaproteobacteria</taxon>
        <taxon>Rhodobacterales</taxon>
        <taxon>Paracoccaceae</taxon>
        <taxon>Yoonia</taxon>
    </lineage>
</organism>
<dbReference type="RefSeq" id="WP_341367699.1">
    <property type="nucleotide sequence ID" value="NZ_CP150951.2"/>
</dbReference>
<protein>
    <submittedName>
        <fullName evidence="1">Uncharacterized protein</fullName>
    </submittedName>
</protein>
<sequence length="329" mass="34253">MSRISTLKTAAKTLAVALGVGLVMQLGVDPATSEDTAPTVDRSAVRTLMMSTNAQGEAVFGVPDVVTTPLPHAQNVQAVVAVDIVYTEFAVPQMGTILATPIEGCAATLDATAAPAAMVSLTLSAPCTADQDLVLRHEGLQITARTDSSGTADFLVPALAVNAEFSVLFENVEHARTALEVPDMRLYDRTVLQWAGRYNLQLHALEAGASIGDPDHVWSASMHSASDAIAGTHGFVTRLGSVNVDLPYLAEIYTYPAGRGKAVADTVLQIGVAVTEQNCGREVDTIVIESRAGESVVSHGLAAALPDCSAVGEVAILPDHFQGGTLTSH</sequence>
<accession>A0ABZ2V6I7</accession>
<evidence type="ECO:0000313" key="2">
    <source>
        <dbReference type="Proteomes" id="UP001440612"/>
    </source>
</evidence>
<evidence type="ECO:0000313" key="1">
    <source>
        <dbReference type="EMBL" id="WZC49589.1"/>
    </source>
</evidence>
<proteinExistence type="predicted"/>
<dbReference type="EMBL" id="CP150951">
    <property type="protein sequence ID" value="WZC49589.1"/>
    <property type="molecule type" value="Genomic_DNA"/>
</dbReference>